<dbReference type="Proteomes" id="UP000033035">
    <property type="component" value="Unassembled WGS sequence"/>
</dbReference>
<keyword evidence="1" id="KW-1133">Transmembrane helix</keyword>
<dbReference type="PATRIC" id="fig|1203610.3.peg.2560"/>
<keyword evidence="1" id="KW-0812">Transmembrane</keyword>
<feature type="transmembrane region" description="Helical" evidence="1">
    <location>
        <begin position="37"/>
        <end position="60"/>
    </location>
</feature>
<accession>A0A0F5JC25</accession>
<dbReference type="HOGENOM" id="CLU_139601_1_1_10"/>
<evidence type="ECO:0000256" key="1">
    <source>
        <dbReference type="SAM" id="Phobius"/>
    </source>
</evidence>
<dbReference type="EMBL" id="AQHW01000015">
    <property type="protein sequence ID" value="KKB55040.1"/>
    <property type="molecule type" value="Genomic_DNA"/>
</dbReference>
<protein>
    <submittedName>
        <fullName evidence="2">Uncharacterized protein</fullName>
    </submittedName>
</protein>
<dbReference type="RefSeq" id="WP_028729914.1">
    <property type="nucleotide sequence ID" value="NZ_KE386764.1"/>
</dbReference>
<comment type="caution">
    <text evidence="2">The sequence shown here is derived from an EMBL/GenBank/DDBJ whole genome shotgun (WGS) entry which is preliminary data.</text>
</comment>
<feature type="transmembrane region" description="Helical" evidence="1">
    <location>
        <begin position="12"/>
        <end position="31"/>
    </location>
</feature>
<proteinExistence type="predicted"/>
<dbReference type="AlphaFoldDB" id="A0A0F5JC25"/>
<keyword evidence="3" id="KW-1185">Reference proteome</keyword>
<evidence type="ECO:0000313" key="2">
    <source>
        <dbReference type="EMBL" id="KKB55040.1"/>
    </source>
</evidence>
<keyword evidence="1" id="KW-0472">Membrane</keyword>
<dbReference type="STRING" id="1203610.HMPREF1536_02493"/>
<name>A0A0F5JC25_9BACT</name>
<reference evidence="2 3" key="1">
    <citation type="submission" date="2013-04" db="EMBL/GenBank/DDBJ databases">
        <title>The Genome Sequence of Parabacteroides gordonii DSM 23371.</title>
        <authorList>
            <consortium name="The Broad Institute Genomics Platform"/>
            <person name="Earl A."/>
            <person name="Ward D."/>
            <person name="Feldgarden M."/>
            <person name="Gevers D."/>
            <person name="Martens E."/>
            <person name="Sakamoto M."/>
            <person name="Benno Y."/>
            <person name="Suzuki N."/>
            <person name="Matsunaga N."/>
            <person name="Koshihara K."/>
            <person name="Seki M."/>
            <person name="Komiya H."/>
            <person name="Walker B."/>
            <person name="Young S."/>
            <person name="Zeng Q."/>
            <person name="Gargeya S."/>
            <person name="Fitzgerald M."/>
            <person name="Haas B."/>
            <person name="Abouelleil A."/>
            <person name="Allen A.W."/>
            <person name="Alvarado L."/>
            <person name="Arachchi H.M."/>
            <person name="Berlin A.M."/>
            <person name="Chapman S.B."/>
            <person name="Gainer-Dewar J."/>
            <person name="Goldberg J."/>
            <person name="Griggs A."/>
            <person name="Gujja S."/>
            <person name="Hansen M."/>
            <person name="Howarth C."/>
            <person name="Imamovic A."/>
            <person name="Ireland A."/>
            <person name="Larimer J."/>
            <person name="McCowan C."/>
            <person name="Murphy C."/>
            <person name="Pearson M."/>
            <person name="Poon T.W."/>
            <person name="Priest M."/>
            <person name="Roberts A."/>
            <person name="Saif S."/>
            <person name="Shea T."/>
            <person name="Sisk P."/>
            <person name="Sykes S."/>
            <person name="Wortman J."/>
            <person name="Nusbaum C."/>
            <person name="Birren B."/>
        </authorList>
    </citation>
    <scope>NUCLEOTIDE SEQUENCE [LARGE SCALE GENOMIC DNA]</scope>
    <source>
        <strain evidence="2 3">MS-1</strain>
    </source>
</reference>
<evidence type="ECO:0000313" key="3">
    <source>
        <dbReference type="Proteomes" id="UP000033035"/>
    </source>
</evidence>
<sequence length="129" mass="14960">MRNSGKLRGALAILFFIALFALAGLAVMYLWNLLIPAVIGWSAINYWQALGFMVLTRILFGGFGKFGPFGHFGHHPGAFWGSREEHERFHEQMRNMPWEERREHIRRQMAEFRNGRNGMQRPGSDNKPE</sequence>
<organism evidence="2 3">
    <name type="scientific">Parabacteroides gordonii MS-1 = DSM 23371</name>
    <dbReference type="NCBI Taxonomy" id="1203610"/>
    <lineage>
        <taxon>Bacteria</taxon>
        <taxon>Pseudomonadati</taxon>
        <taxon>Bacteroidota</taxon>
        <taxon>Bacteroidia</taxon>
        <taxon>Bacteroidales</taxon>
        <taxon>Tannerellaceae</taxon>
        <taxon>Parabacteroides</taxon>
    </lineage>
</organism>
<gene>
    <name evidence="2" type="ORF">HMPREF1536_02493</name>
</gene>